<dbReference type="GeneID" id="303003551"/>
<reference evidence="2" key="1">
    <citation type="submission" date="2017-04" db="EMBL/GenBank/DDBJ databases">
        <authorList>
            <person name="Varghese N."/>
            <person name="Submissions S."/>
        </authorList>
    </citation>
    <scope>NUCLEOTIDE SEQUENCE [LARGE SCALE GENOMIC DNA]</scope>
    <source>
        <strain evidence="2">UI2</strain>
    </source>
</reference>
<dbReference type="RefSeq" id="WP_165760606.1">
    <property type="nucleotide sequence ID" value="NZ_FXWL01000002.1"/>
</dbReference>
<organism evidence="1 2">
    <name type="scientific">Sphingopyxis terrae subsp. ummariensis</name>
    <dbReference type="NCBI Taxonomy" id="429001"/>
    <lineage>
        <taxon>Bacteria</taxon>
        <taxon>Pseudomonadati</taxon>
        <taxon>Pseudomonadota</taxon>
        <taxon>Alphaproteobacteria</taxon>
        <taxon>Sphingomonadales</taxon>
        <taxon>Sphingomonadaceae</taxon>
        <taxon>Sphingopyxis</taxon>
    </lineage>
</organism>
<dbReference type="AlphaFoldDB" id="A0A1Y6FTG9"/>
<dbReference type="SUPFAM" id="SSF51182">
    <property type="entry name" value="RmlC-like cupins"/>
    <property type="match status" value="1"/>
</dbReference>
<dbReference type="InterPro" id="IPR014710">
    <property type="entry name" value="RmlC-like_jellyroll"/>
</dbReference>
<evidence type="ECO:0008006" key="3">
    <source>
        <dbReference type="Google" id="ProtNLM"/>
    </source>
</evidence>
<evidence type="ECO:0000313" key="2">
    <source>
        <dbReference type="Proteomes" id="UP000194469"/>
    </source>
</evidence>
<proteinExistence type="predicted"/>
<keyword evidence="2" id="KW-1185">Reference proteome</keyword>
<gene>
    <name evidence="1" type="ORF">SAMN06295984_1627</name>
</gene>
<dbReference type="Gene3D" id="2.60.120.10">
    <property type="entry name" value="Jelly Rolls"/>
    <property type="match status" value="1"/>
</dbReference>
<sequence length="176" mass="19573">MTGTSLDLFAGRVRDNWGVLTSELVADCSAHLADLLQAPQTEAWVADLCHERPESRELYRDPVHGFVLLAHTEAEGRYRVPHDHGESWVIYGVLDGEMEMGTYARVEGPGEAPRLVKRGSTLVRPGDVQVYLPGDIHDTRCVSGPAIQFRFTARDLRLETTMVRYADQGGVWVPSV</sequence>
<name>A0A1Y6FTG9_9SPHN</name>
<protein>
    <recommendedName>
        <fullName evidence="3">Cysteine dioxygenase</fullName>
    </recommendedName>
</protein>
<dbReference type="InterPro" id="IPR011051">
    <property type="entry name" value="RmlC_Cupin_sf"/>
</dbReference>
<dbReference type="Proteomes" id="UP000194469">
    <property type="component" value="Unassembled WGS sequence"/>
</dbReference>
<dbReference type="EMBL" id="FXWL01000002">
    <property type="protein sequence ID" value="SMQ76182.1"/>
    <property type="molecule type" value="Genomic_DNA"/>
</dbReference>
<evidence type="ECO:0000313" key="1">
    <source>
        <dbReference type="EMBL" id="SMQ76182.1"/>
    </source>
</evidence>
<accession>A0A1Y6FTG9</accession>